<dbReference type="OrthoDB" id="1048241at2"/>
<dbReference type="InterPro" id="IPR025407">
    <property type="entry name" value="DUF4133"/>
</dbReference>
<dbReference type="Proteomes" id="UP000185725">
    <property type="component" value="Unassembled WGS sequence"/>
</dbReference>
<dbReference type="EMBL" id="UFVS01000001">
    <property type="protein sequence ID" value="SUX44028.1"/>
    <property type="molecule type" value="Genomic_DNA"/>
</dbReference>
<protein>
    <recommendedName>
        <fullName evidence="6">DUF4133 domain-containing protein</fullName>
    </recommendedName>
</protein>
<organism evidence="3 5">
    <name type="scientific">Chryseobacterium indoltheticum</name>
    <dbReference type="NCBI Taxonomy" id="254"/>
    <lineage>
        <taxon>Bacteria</taxon>
        <taxon>Pseudomonadati</taxon>
        <taxon>Bacteroidota</taxon>
        <taxon>Flavobacteriia</taxon>
        <taxon>Flavobacteriales</taxon>
        <taxon>Weeksellaceae</taxon>
        <taxon>Chryseobacterium group</taxon>
        <taxon>Chryseobacterium</taxon>
    </lineage>
</organism>
<dbReference type="Proteomes" id="UP000255231">
    <property type="component" value="Unassembled WGS sequence"/>
</dbReference>
<evidence type="ECO:0000313" key="5">
    <source>
        <dbReference type="Proteomes" id="UP000255231"/>
    </source>
</evidence>
<feature type="transmembrane region" description="Helical" evidence="1">
    <location>
        <begin position="21"/>
        <end position="40"/>
    </location>
</feature>
<sequence length="101" mass="11184">MGYFLYKGLKKPLVFFGLKDKYIYYAMGSAVGGLVTVAVLSSLIGIFGTIAGAALGVAGVWLSFRMQDKKGLYNKTKNDTELHVMPKKFDNSKLLKNKNKR</sequence>
<keyword evidence="1" id="KW-0812">Transmembrane</keyword>
<dbReference type="Pfam" id="PF13571">
    <property type="entry name" value="DUF4133"/>
    <property type="match status" value="1"/>
</dbReference>
<keyword evidence="1" id="KW-0472">Membrane</keyword>
<name>A0A381FC38_9FLAO</name>
<reference evidence="3 5" key="2">
    <citation type="submission" date="2018-06" db="EMBL/GenBank/DDBJ databases">
        <authorList>
            <consortium name="Pathogen Informatics"/>
            <person name="Doyle S."/>
        </authorList>
    </citation>
    <scope>NUCLEOTIDE SEQUENCE [LARGE SCALE GENOMIC DNA]</scope>
    <source>
        <strain evidence="3 5">NCTC13560</strain>
    </source>
</reference>
<evidence type="ECO:0000313" key="3">
    <source>
        <dbReference type="EMBL" id="SUX44028.1"/>
    </source>
</evidence>
<proteinExistence type="predicted"/>
<dbReference type="RefSeq" id="WP_076561656.1">
    <property type="nucleotide sequence ID" value="NZ_CP033929.1"/>
</dbReference>
<gene>
    <name evidence="3" type="ORF">NCTC13560_02324</name>
    <name evidence="2" type="ORF">SAMN05421682_110144</name>
</gene>
<dbReference type="AlphaFoldDB" id="A0A381FC38"/>
<evidence type="ECO:0000313" key="4">
    <source>
        <dbReference type="Proteomes" id="UP000185725"/>
    </source>
</evidence>
<keyword evidence="4" id="KW-1185">Reference proteome</keyword>
<dbReference type="EMBL" id="FTMF01000010">
    <property type="protein sequence ID" value="SIQ95605.1"/>
    <property type="molecule type" value="Genomic_DNA"/>
</dbReference>
<accession>A0A381FC38</accession>
<keyword evidence="1" id="KW-1133">Transmembrane helix</keyword>
<dbReference type="KEGG" id="cil:EG358_08540"/>
<evidence type="ECO:0000256" key="1">
    <source>
        <dbReference type="SAM" id="Phobius"/>
    </source>
</evidence>
<evidence type="ECO:0000313" key="2">
    <source>
        <dbReference type="EMBL" id="SIQ95605.1"/>
    </source>
</evidence>
<dbReference type="GeneID" id="303673744"/>
<evidence type="ECO:0008006" key="6">
    <source>
        <dbReference type="Google" id="ProtNLM"/>
    </source>
</evidence>
<reference evidence="2 4" key="1">
    <citation type="submission" date="2017-01" db="EMBL/GenBank/DDBJ databases">
        <authorList>
            <person name="Varghese N."/>
            <person name="Submissions S."/>
        </authorList>
    </citation>
    <scope>NUCLEOTIDE SEQUENCE [LARGE SCALE GENOMIC DNA]</scope>
    <source>
        <strain evidence="2 4">ATCC 27950</strain>
    </source>
</reference>
<feature type="transmembrane region" description="Helical" evidence="1">
    <location>
        <begin position="46"/>
        <end position="64"/>
    </location>
</feature>